<reference evidence="2" key="1">
    <citation type="submission" date="2015-04" db="UniProtKB">
        <authorList>
            <consortium name="EnsemblPlants"/>
        </authorList>
    </citation>
    <scope>IDENTIFICATION</scope>
</reference>
<feature type="domain" description="DUF7597" evidence="1">
    <location>
        <begin position="99"/>
        <end position="161"/>
    </location>
</feature>
<accession>A0A0E0LJF4</accession>
<protein>
    <recommendedName>
        <fullName evidence="1">DUF7597 domain-containing protein</fullName>
    </recommendedName>
</protein>
<name>A0A0E0LJF4_ORYPU</name>
<keyword evidence="3" id="KW-1185">Reference proteome</keyword>
<organism evidence="2">
    <name type="scientific">Oryza punctata</name>
    <name type="common">Red rice</name>
    <dbReference type="NCBI Taxonomy" id="4537"/>
    <lineage>
        <taxon>Eukaryota</taxon>
        <taxon>Viridiplantae</taxon>
        <taxon>Streptophyta</taxon>
        <taxon>Embryophyta</taxon>
        <taxon>Tracheophyta</taxon>
        <taxon>Spermatophyta</taxon>
        <taxon>Magnoliopsida</taxon>
        <taxon>Liliopsida</taxon>
        <taxon>Poales</taxon>
        <taxon>Poaceae</taxon>
        <taxon>BOP clade</taxon>
        <taxon>Oryzoideae</taxon>
        <taxon>Oryzeae</taxon>
        <taxon>Oryzinae</taxon>
        <taxon>Oryza</taxon>
    </lineage>
</organism>
<evidence type="ECO:0000313" key="3">
    <source>
        <dbReference type="Proteomes" id="UP000026962"/>
    </source>
</evidence>
<sequence length="224" mass="25785">MEDDLITPPPRRWNFSLGFNVAHLKNNNFSFVVRNKKKLGCLCILCANLSTRTSKKGLASRNSIKPSFADIVTSKLSKGKHQVDKPLVFKRLFYGNAMVIEPQPQIHMIGQLIQEVANIIEHQHHMQVVKIQRYPLTPCIVQLPSVLARDVRMASYPHYRDRVLGRVLVKARYKSANDVPTRLPDIFCLEMKISCPFGKCCHRHIPSKMHINKRTTRMKMPCRT</sequence>
<dbReference type="Pfam" id="PF24530">
    <property type="entry name" value="DUF7597"/>
    <property type="match status" value="1"/>
</dbReference>
<dbReference type="AlphaFoldDB" id="A0A0E0LJF4"/>
<dbReference type="EnsemblPlants" id="OPUNC07G09640.1">
    <property type="protein sequence ID" value="OPUNC07G09640.1"/>
    <property type="gene ID" value="OPUNC07G09640"/>
</dbReference>
<dbReference type="Gramene" id="OPUNC07G09640.1">
    <property type="protein sequence ID" value="OPUNC07G09640.1"/>
    <property type="gene ID" value="OPUNC07G09640"/>
</dbReference>
<reference evidence="2" key="2">
    <citation type="submission" date="2018-05" db="EMBL/GenBank/DDBJ databases">
        <title>OpunRS2 (Oryza punctata Reference Sequence Version 2).</title>
        <authorList>
            <person name="Zhang J."/>
            <person name="Kudrna D."/>
            <person name="Lee S."/>
            <person name="Talag J."/>
            <person name="Welchert J."/>
            <person name="Wing R.A."/>
        </authorList>
    </citation>
    <scope>NUCLEOTIDE SEQUENCE [LARGE SCALE GENOMIC DNA]</scope>
</reference>
<dbReference type="Proteomes" id="UP000026962">
    <property type="component" value="Chromosome 7"/>
</dbReference>
<dbReference type="STRING" id="4537.A0A0E0LJF4"/>
<evidence type="ECO:0000313" key="2">
    <source>
        <dbReference type="EnsemblPlants" id="OPUNC07G09640.1"/>
    </source>
</evidence>
<dbReference type="HOGENOM" id="CLU_1236767_0_0_1"/>
<dbReference type="InterPro" id="IPR056018">
    <property type="entry name" value="DUF7597"/>
</dbReference>
<evidence type="ECO:0000259" key="1">
    <source>
        <dbReference type="Pfam" id="PF24530"/>
    </source>
</evidence>
<proteinExistence type="predicted"/>